<evidence type="ECO:0000313" key="5">
    <source>
        <dbReference type="Proteomes" id="UP000638648"/>
    </source>
</evidence>
<dbReference type="PANTHER" id="PTHR40446">
    <property type="entry name" value="N-ACETYLGLUCOSAMINE-1-PHOSPHODIESTER ALPHA-N-ACETYLGLUCOSAMINIDASE"/>
    <property type="match status" value="1"/>
</dbReference>
<proteinExistence type="predicted"/>
<dbReference type="InterPro" id="IPR018711">
    <property type="entry name" value="NAGPA"/>
</dbReference>
<accession>A0A927MPU7</accession>
<feature type="region of interest" description="Disordered" evidence="1">
    <location>
        <begin position="88"/>
        <end position="107"/>
    </location>
</feature>
<dbReference type="RefSeq" id="WP_345483027.1">
    <property type="nucleotide sequence ID" value="NZ_BAABJL010000169.1"/>
</dbReference>
<keyword evidence="5" id="KW-1185">Reference proteome</keyword>
<protein>
    <recommendedName>
        <fullName evidence="3">Phosphodiester glycosidase domain-containing protein</fullName>
    </recommendedName>
</protein>
<feature type="signal peptide" evidence="2">
    <location>
        <begin position="1"/>
        <end position="28"/>
    </location>
</feature>
<dbReference type="AlphaFoldDB" id="A0A927MPU7"/>
<feature type="chain" id="PRO_5037472168" description="Phosphodiester glycosidase domain-containing protein" evidence="2">
    <location>
        <begin position="29"/>
        <end position="555"/>
    </location>
</feature>
<dbReference type="Pfam" id="PF09992">
    <property type="entry name" value="NAGPA"/>
    <property type="match status" value="1"/>
</dbReference>
<keyword evidence="2" id="KW-0732">Signal</keyword>
<gene>
    <name evidence="4" type="ORF">HEB94_001312</name>
</gene>
<feature type="region of interest" description="Disordered" evidence="1">
    <location>
        <begin position="33"/>
        <end position="62"/>
    </location>
</feature>
<feature type="domain" description="Phosphodiester glycosidase" evidence="3">
    <location>
        <begin position="358"/>
        <end position="550"/>
    </location>
</feature>
<evidence type="ECO:0000256" key="2">
    <source>
        <dbReference type="SAM" id="SignalP"/>
    </source>
</evidence>
<comment type="caution">
    <text evidence="4">The sequence shown here is derived from an EMBL/GenBank/DDBJ whole genome shotgun (WGS) entry which is preliminary data.</text>
</comment>
<evidence type="ECO:0000256" key="1">
    <source>
        <dbReference type="SAM" id="MobiDB-lite"/>
    </source>
</evidence>
<dbReference type="Proteomes" id="UP000638648">
    <property type="component" value="Unassembled WGS sequence"/>
</dbReference>
<sequence>MRRPFQLGAVAVTLAAASMAASALPAIAAPPATAPAASAKGPAASGLPATPLPLGPADLPETRDTVELAPGVDLTTIVRGAATTTDGWQDRVLLPPDGQAGSTPDATKATRALGSKQTAEAVAGQLRAAGFGPTLLPVNTPAFVGVPAGTVGYEVRLGHYAKQADLAPQEQQLKAAGFKYGGVWTAEDANSTNGPWRVYVLSVDPHKFDGHIASAMGSSVDVRTHLTTLAERYGALAGTNGSYGTAYGDTAGIHVADGQLLSEANNGRTGLILTDHGRKTSLRIDQLWTHLSVSSNDHAQTTLSGFNRHPGEILDCGGRPDDQPTSIPQHDVTCKNPNELVQFTSEFGANSFTGTAPGVEVTLNAAGTVTAVQESLGAAIPAGGSTVQGIGTGAEWLRQHAQVGRRLRFDERVTDSKGRTVPLRRGVSMIGAGPTLVRDGKEYVTAQTDGLVHVDGDPTFYDNWVARRNGRTMIGTDARGRILMVAADGRNPGVSVGLTIGETAGVMRALGATSALNLDGGGSTAMVRGSELVNHPSDATGERFYADVLLLLPRT</sequence>
<feature type="compositionally biased region" description="Low complexity" evidence="1">
    <location>
        <begin position="33"/>
        <end position="49"/>
    </location>
</feature>
<name>A0A927MPU7_9ACTN</name>
<dbReference type="EMBL" id="JADBEM010000001">
    <property type="protein sequence ID" value="MBE1604464.1"/>
    <property type="molecule type" value="Genomic_DNA"/>
</dbReference>
<dbReference type="PANTHER" id="PTHR40446:SF2">
    <property type="entry name" value="N-ACETYLGLUCOSAMINE-1-PHOSPHODIESTER ALPHA-N-ACETYLGLUCOSAMINIDASE"/>
    <property type="match status" value="1"/>
</dbReference>
<evidence type="ECO:0000313" key="4">
    <source>
        <dbReference type="EMBL" id="MBE1604464.1"/>
    </source>
</evidence>
<organism evidence="4 5">
    <name type="scientific">Actinopolymorpha pittospori</name>
    <dbReference type="NCBI Taxonomy" id="648752"/>
    <lineage>
        <taxon>Bacteria</taxon>
        <taxon>Bacillati</taxon>
        <taxon>Actinomycetota</taxon>
        <taxon>Actinomycetes</taxon>
        <taxon>Propionibacteriales</taxon>
        <taxon>Actinopolymorphaceae</taxon>
        <taxon>Actinopolymorpha</taxon>
    </lineage>
</organism>
<reference evidence="4" key="1">
    <citation type="submission" date="2020-10" db="EMBL/GenBank/DDBJ databases">
        <title>Sequencing the genomes of 1000 actinobacteria strains.</title>
        <authorList>
            <person name="Klenk H.-P."/>
        </authorList>
    </citation>
    <scope>NUCLEOTIDE SEQUENCE</scope>
    <source>
        <strain evidence="4">DSM 45354</strain>
    </source>
</reference>
<evidence type="ECO:0000259" key="3">
    <source>
        <dbReference type="Pfam" id="PF09992"/>
    </source>
</evidence>